<dbReference type="RefSeq" id="WP_099142912.1">
    <property type="nucleotide sequence ID" value="NZ_CAWNOR010000058.1"/>
</dbReference>
<name>A0A2D0L4L6_9GAMM</name>
<accession>A0A2D0L4L6</accession>
<gene>
    <name evidence="1" type="ORF">Xkoz_03042</name>
</gene>
<dbReference type="Proteomes" id="UP000221101">
    <property type="component" value="Unassembled WGS sequence"/>
</dbReference>
<dbReference type="EMBL" id="NJCX01000024">
    <property type="protein sequence ID" value="PHM70602.1"/>
    <property type="molecule type" value="Genomic_DNA"/>
</dbReference>
<organism evidence="1 2">
    <name type="scientific">Xenorhabdus kozodoii</name>
    <dbReference type="NCBI Taxonomy" id="351676"/>
    <lineage>
        <taxon>Bacteria</taxon>
        <taxon>Pseudomonadati</taxon>
        <taxon>Pseudomonadota</taxon>
        <taxon>Gammaproteobacteria</taxon>
        <taxon>Enterobacterales</taxon>
        <taxon>Morganellaceae</taxon>
        <taxon>Xenorhabdus</taxon>
    </lineage>
</organism>
<evidence type="ECO:0000313" key="2">
    <source>
        <dbReference type="Proteomes" id="UP000221101"/>
    </source>
</evidence>
<evidence type="ECO:0000313" key="1">
    <source>
        <dbReference type="EMBL" id="PHM70602.1"/>
    </source>
</evidence>
<proteinExistence type="predicted"/>
<keyword evidence="2" id="KW-1185">Reference proteome</keyword>
<dbReference type="OrthoDB" id="6288375at2"/>
<dbReference type="AlphaFoldDB" id="A0A2D0L4L6"/>
<sequence length="326" mass="36392">MLNVVLRDLRIFPVSDTGELPESLPAPGEDAIDPELFLFCSSGEQGILQQRKVSEWMSKGSRQQLRPQCAFVSMACASWYAAILEFERSPFHTAELWVLETSSSFVQERLDSAGLGKGGEGLQAKPGIARMVVHKCQPQEGDIVLSACSLFAKPPGLRGTELLVRRYGEWLDVNSTAHQSADWVSFSIATGWSAHLWAGLFCWFPEVMSRLKQRPSMETDVCHLLAMKPVHELHRELRRPLAHPLIITTLAAGGRVGCIVVHSHISPAEAASEPKVYRPVLVPPHPIRNGYMPDYCDPQYRYADNQYFLTELSSNDLDLSVPLHME</sequence>
<reference evidence="1 2" key="1">
    <citation type="journal article" date="2017" name="Nat. Microbiol.">
        <title>Natural product diversity associated with the nematode symbionts Photorhabdus and Xenorhabdus.</title>
        <authorList>
            <person name="Tobias N.J."/>
            <person name="Wolff H."/>
            <person name="Djahanschiri B."/>
            <person name="Grundmann F."/>
            <person name="Kronenwerth M."/>
            <person name="Shi Y.M."/>
            <person name="Simonyi S."/>
            <person name="Grun P."/>
            <person name="Shapiro-Ilan D."/>
            <person name="Pidot S.J."/>
            <person name="Stinear T.P."/>
            <person name="Ebersberger I."/>
            <person name="Bode H.B."/>
        </authorList>
    </citation>
    <scope>NUCLEOTIDE SEQUENCE [LARGE SCALE GENOMIC DNA]</scope>
    <source>
        <strain evidence="1 2">DSM 17907</strain>
    </source>
</reference>
<comment type="caution">
    <text evidence="1">The sequence shown here is derived from an EMBL/GenBank/DDBJ whole genome shotgun (WGS) entry which is preliminary data.</text>
</comment>
<protein>
    <submittedName>
        <fullName evidence="1">Uncharacterized protein</fullName>
    </submittedName>
</protein>